<comment type="caution">
    <text evidence="2">The sequence shown here is derived from an EMBL/GenBank/DDBJ whole genome shotgun (WGS) entry which is preliminary data.</text>
</comment>
<feature type="region of interest" description="Disordered" evidence="1">
    <location>
        <begin position="16"/>
        <end position="37"/>
    </location>
</feature>
<reference evidence="2 3" key="1">
    <citation type="submission" date="2016-07" db="EMBL/GenBank/DDBJ databases">
        <title>Pervasive Adenine N6-methylation of Active Genes in Fungi.</title>
        <authorList>
            <consortium name="DOE Joint Genome Institute"/>
            <person name="Mondo S.J."/>
            <person name="Dannebaum R.O."/>
            <person name="Kuo R.C."/>
            <person name="Labutti K."/>
            <person name="Haridas S."/>
            <person name="Kuo A."/>
            <person name="Salamov A."/>
            <person name="Ahrendt S.R."/>
            <person name="Lipzen A."/>
            <person name="Sullivan W."/>
            <person name="Andreopoulos W.B."/>
            <person name="Clum A."/>
            <person name="Lindquist E."/>
            <person name="Daum C."/>
            <person name="Ramamoorthy G.K."/>
            <person name="Gryganskyi A."/>
            <person name="Culley D."/>
            <person name="Magnuson J.K."/>
            <person name="James T.Y."/>
            <person name="O'Malley M.A."/>
            <person name="Stajich J.E."/>
            <person name="Spatafora J.W."/>
            <person name="Visel A."/>
            <person name="Grigoriev I.V."/>
        </authorList>
    </citation>
    <scope>NUCLEOTIDE SEQUENCE [LARGE SCALE GENOMIC DNA]</scope>
    <source>
        <strain evidence="2 3">PL171</strain>
    </source>
</reference>
<evidence type="ECO:0000256" key="1">
    <source>
        <dbReference type="SAM" id="MobiDB-lite"/>
    </source>
</evidence>
<evidence type="ECO:0000313" key="2">
    <source>
        <dbReference type="EMBL" id="ORZ39866.1"/>
    </source>
</evidence>
<proteinExistence type="predicted"/>
<evidence type="ECO:0000313" key="3">
    <source>
        <dbReference type="Proteomes" id="UP000193411"/>
    </source>
</evidence>
<dbReference type="AlphaFoldDB" id="A0A1Y2HZ32"/>
<name>A0A1Y2HZ32_9FUNG</name>
<sequence length="166" mass="18367">MNSTYHPLAAASRPPLTQYTAKPMPSRPAGSKPSTASFSCCKLSTVIWTTHILWRRRPILFTCSGAAMSSTQRHTLLMLDRFGGGIRIHYTTRGTPAPTALDSLTSPRPRIDKFTRKRSEKIYSTVHKNKIHAKQGQTRLPISTHVHNLTVPSAPELTIHGCVGCH</sequence>
<dbReference type="EMBL" id="MCFL01000004">
    <property type="protein sequence ID" value="ORZ39866.1"/>
    <property type="molecule type" value="Genomic_DNA"/>
</dbReference>
<organism evidence="2 3">
    <name type="scientific">Catenaria anguillulae PL171</name>
    <dbReference type="NCBI Taxonomy" id="765915"/>
    <lineage>
        <taxon>Eukaryota</taxon>
        <taxon>Fungi</taxon>
        <taxon>Fungi incertae sedis</taxon>
        <taxon>Blastocladiomycota</taxon>
        <taxon>Blastocladiomycetes</taxon>
        <taxon>Blastocladiales</taxon>
        <taxon>Catenariaceae</taxon>
        <taxon>Catenaria</taxon>
    </lineage>
</organism>
<gene>
    <name evidence="2" type="ORF">BCR44DRAFT_361227</name>
</gene>
<protein>
    <submittedName>
        <fullName evidence="2">Uncharacterized protein</fullName>
    </submittedName>
</protein>
<keyword evidence="3" id="KW-1185">Reference proteome</keyword>
<accession>A0A1Y2HZ32</accession>
<dbReference type="Proteomes" id="UP000193411">
    <property type="component" value="Unassembled WGS sequence"/>
</dbReference>